<comment type="caution">
    <text evidence="1">The sequence shown here is derived from an EMBL/GenBank/DDBJ whole genome shotgun (WGS) entry which is preliminary data.</text>
</comment>
<dbReference type="AlphaFoldDB" id="A0A844GK47"/>
<dbReference type="EMBL" id="WMBC01000014">
    <property type="protein sequence ID" value="MTD62456.1"/>
    <property type="molecule type" value="Genomic_DNA"/>
</dbReference>
<dbReference type="RefSeq" id="WP_118510819.1">
    <property type="nucleotide sequence ID" value="NZ_WMBC01000014.1"/>
</dbReference>
<accession>A0A844GK47</accession>
<dbReference type="Gene3D" id="3.30.70.1150">
    <property type="entry name" value="ACT-like. Chain A, domain 2"/>
    <property type="match status" value="1"/>
</dbReference>
<name>A0A844GK47_9FIRM</name>
<gene>
    <name evidence="1" type="ORF">GKZ57_14705</name>
</gene>
<organism evidence="1 2">
    <name type="scientific">Blautia luti DSM 14534 = JCM 17040</name>
    <dbReference type="NCBI Taxonomy" id="649762"/>
    <lineage>
        <taxon>Bacteria</taxon>
        <taxon>Bacillati</taxon>
        <taxon>Bacillota</taxon>
        <taxon>Clostridia</taxon>
        <taxon>Lachnospirales</taxon>
        <taxon>Lachnospiraceae</taxon>
        <taxon>Blautia</taxon>
    </lineage>
</organism>
<evidence type="ECO:0000313" key="2">
    <source>
        <dbReference type="Proteomes" id="UP000437824"/>
    </source>
</evidence>
<evidence type="ECO:0000313" key="1">
    <source>
        <dbReference type="EMBL" id="MTD62456.1"/>
    </source>
</evidence>
<dbReference type="InterPro" id="IPR023860">
    <property type="entry name" value="FeFe-hyd_TM1266"/>
</dbReference>
<dbReference type="SUPFAM" id="SSF55021">
    <property type="entry name" value="ACT-like"/>
    <property type="match status" value="1"/>
</dbReference>
<dbReference type="InterPro" id="IPR027271">
    <property type="entry name" value="Acetolactate_synth/TF_NikR_C"/>
</dbReference>
<sequence length="91" mass="9763">MDTRVAVISIIVEQEDAIEELNTLLHEARQYIVGRMGIPYRSKGVSIISIVIDAPQDKISALSGKIGHLKGVSAKTAYSKVITPAEGGTKD</sequence>
<proteinExistence type="predicted"/>
<dbReference type="InterPro" id="IPR045865">
    <property type="entry name" value="ACT-like_dom_sf"/>
</dbReference>
<dbReference type="Proteomes" id="UP000437824">
    <property type="component" value="Unassembled WGS sequence"/>
</dbReference>
<dbReference type="NCBIfam" id="TIGR03959">
    <property type="entry name" value="hyd_TM1266"/>
    <property type="match status" value="1"/>
</dbReference>
<reference evidence="1 2" key="1">
    <citation type="submission" date="2019-11" db="EMBL/GenBank/DDBJ databases">
        <title>Draft genome sequence of Blautia luti DSM 14534T, isolated from human stool.</title>
        <authorList>
            <person name="Ortiz R."/>
            <person name="Melis-Arcos F."/>
            <person name="Covarrubias P."/>
            <person name="Cardenas J.P."/>
            <person name="Perez-Donoso J."/>
            <person name="Almonacid D."/>
        </authorList>
    </citation>
    <scope>NUCLEOTIDE SEQUENCE [LARGE SCALE GENOMIC DNA]</scope>
    <source>
        <strain evidence="1 2">DSM 14534</strain>
    </source>
</reference>
<protein>
    <submittedName>
        <fullName evidence="1">Iron-only hydrogenase system regulator</fullName>
    </submittedName>
</protein>
<dbReference type="Pfam" id="PF21699">
    <property type="entry name" value="TM1266-like"/>
    <property type="match status" value="1"/>
</dbReference>